<dbReference type="GO" id="GO:0045490">
    <property type="term" value="P:pectin catabolic process"/>
    <property type="evidence" value="ECO:0007669"/>
    <property type="project" value="TreeGrafter"/>
</dbReference>
<sequence>MSEVIAAEGWNDWRDSSRDQTVSFGEYECYGPGANSTYRVAYGKQLKQSEAAHYLDVSFIDGEEWLVSAYKNSLDFLDTPGRSNGSYSI</sequence>
<dbReference type="InterPro" id="IPR012334">
    <property type="entry name" value="Pectin_lyas_fold"/>
</dbReference>
<dbReference type="Gene3D" id="2.160.20.10">
    <property type="entry name" value="Single-stranded right-handed beta-helix, Pectin lyase-like"/>
    <property type="match status" value="1"/>
</dbReference>
<dbReference type="Pfam" id="PF01095">
    <property type="entry name" value="Pectinesterase"/>
    <property type="match status" value="1"/>
</dbReference>
<feature type="domain" description="Pectinesterase catalytic" evidence="7">
    <location>
        <begin position="1"/>
        <end position="62"/>
    </location>
</feature>
<name>A0AAW2VBB6_9LAMI</name>
<organism evidence="8">
    <name type="scientific">Sesamum latifolium</name>
    <dbReference type="NCBI Taxonomy" id="2727402"/>
    <lineage>
        <taxon>Eukaryota</taxon>
        <taxon>Viridiplantae</taxon>
        <taxon>Streptophyta</taxon>
        <taxon>Embryophyta</taxon>
        <taxon>Tracheophyta</taxon>
        <taxon>Spermatophyta</taxon>
        <taxon>Magnoliopsida</taxon>
        <taxon>eudicotyledons</taxon>
        <taxon>Gunneridae</taxon>
        <taxon>Pentapetalae</taxon>
        <taxon>asterids</taxon>
        <taxon>lamiids</taxon>
        <taxon>Lamiales</taxon>
        <taxon>Pedaliaceae</taxon>
        <taxon>Sesamum</taxon>
    </lineage>
</organism>
<protein>
    <recommendedName>
        <fullName evidence="3">pectinesterase</fullName>
        <ecNumber evidence="3">3.1.1.11</ecNumber>
    </recommendedName>
</protein>
<comment type="similarity">
    <text evidence="2">Belongs to the pectinesterase family.</text>
</comment>
<accession>A0AAW2VBB6</accession>
<evidence type="ECO:0000256" key="6">
    <source>
        <dbReference type="ARBA" id="ARBA00047928"/>
    </source>
</evidence>
<keyword evidence="5" id="KW-0063">Aspartyl esterase</keyword>
<dbReference type="PANTHER" id="PTHR31321:SF73">
    <property type="entry name" value="PECTINESTERASE 14-RELATED"/>
    <property type="match status" value="1"/>
</dbReference>
<dbReference type="GO" id="GO:0042545">
    <property type="term" value="P:cell wall modification"/>
    <property type="evidence" value="ECO:0007669"/>
    <property type="project" value="InterPro"/>
</dbReference>
<reference evidence="8" key="1">
    <citation type="submission" date="2020-06" db="EMBL/GenBank/DDBJ databases">
        <authorList>
            <person name="Li T."/>
            <person name="Hu X."/>
            <person name="Zhang T."/>
            <person name="Song X."/>
            <person name="Zhang H."/>
            <person name="Dai N."/>
            <person name="Sheng W."/>
            <person name="Hou X."/>
            <person name="Wei L."/>
        </authorList>
    </citation>
    <scope>NUCLEOTIDE SEQUENCE</scope>
    <source>
        <strain evidence="8">KEN1</strain>
        <tissue evidence="8">Leaf</tissue>
    </source>
</reference>
<dbReference type="AlphaFoldDB" id="A0AAW2VBB6"/>
<comment type="caution">
    <text evidence="8">The sequence shown here is derived from an EMBL/GenBank/DDBJ whole genome shotgun (WGS) entry which is preliminary data.</text>
</comment>
<reference evidence="8" key="2">
    <citation type="journal article" date="2024" name="Plant">
        <title>Genomic evolution and insights into agronomic trait innovations of Sesamum species.</title>
        <authorList>
            <person name="Miao H."/>
            <person name="Wang L."/>
            <person name="Qu L."/>
            <person name="Liu H."/>
            <person name="Sun Y."/>
            <person name="Le M."/>
            <person name="Wang Q."/>
            <person name="Wei S."/>
            <person name="Zheng Y."/>
            <person name="Lin W."/>
            <person name="Duan Y."/>
            <person name="Cao H."/>
            <person name="Xiong S."/>
            <person name="Wang X."/>
            <person name="Wei L."/>
            <person name="Li C."/>
            <person name="Ma Q."/>
            <person name="Ju M."/>
            <person name="Zhao R."/>
            <person name="Li G."/>
            <person name="Mu C."/>
            <person name="Tian Q."/>
            <person name="Mei H."/>
            <person name="Zhang T."/>
            <person name="Gao T."/>
            <person name="Zhang H."/>
        </authorList>
    </citation>
    <scope>NUCLEOTIDE SEQUENCE</scope>
    <source>
        <strain evidence="8">KEN1</strain>
    </source>
</reference>
<dbReference type="SUPFAM" id="SSF51126">
    <property type="entry name" value="Pectin lyase-like"/>
    <property type="match status" value="1"/>
</dbReference>
<keyword evidence="4" id="KW-0378">Hydrolase</keyword>
<evidence type="ECO:0000313" key="8">
    <source>
        <dbReference type="EMBL" id="KAL0426458.1"/>
    </source>
</evidence>
<evidence type="ECO:0000256" key="1">
    <source>
        <dbReference type="ARBA" id="ARBA00005184"/>
    </source>
</evidence>
<dbReference type="EC" id="3.1.1.11" evidence="3"/>
<evidence type="ECO:0000256" key="2">
    <source>
        <dbReference type="ARBA" id="ARBA00008891"/>
    </source>
</evidence>
<comment type="pathway">
    <text evidence="1">Glycan metabolism; pectin degradation; 2-dehydro-3-deoxy-D-gluconate from pectin: step 1/5.</text>
</comment>
<dbReference type="PANTHER" id="PTHR31321">
    <property type="entry name" value="ACYL-COA THIOESTER HYDROLASE YBHC-RELATED"/>
    <property type="match status" value="1"/>
</dbReference>
<dbReference type="EMBL" id="JACGWN010000010">
    <property type="protein sequence ID" value="KAL0426458.1"/>
    <property type="molecule type" value="Genomic_DNA"/>
</dbReference>
<evidence type="ECO:0000259" key="7">
    <source>
        <dbReference type="Pfam" id="PF01095"/>
    </source>
</evidence>
<proteinExistence type="inferred from homology"/>
<gene>
    <name evidence="8" type="ORF">Slati_2820600</name>
</gene>
<evidence type="ECO:0000256" key="4">
    <source>
        <dbReference type="ARBA" id="ARBA00022801"/>
    </source>
</evidence>
<evidence type="ECO:0000256" key="5">
    <source>
        <dbReference type="ARBA" id="ARBA00023085"/>
    </source>
</evidence>
<dbReference type="GO" id="GO:0030599">
    <property type="term" value="F:pectinesterase activity"/>
    <property type="evidence" value="ECO:0007669"/>
    <property type="project" value="UniProtKB-EC"/>
</dbReference>
<evidence type="ECO:0000256" key="3">
    <source>
        <dbReference type="ARBA" id="ARBA00013229"/>
    </source>
</evidence>
<comment type="catalytic activity">
    <reaction evidence="6">
        <text>[(1-&gt;4)-alpha-D-galacturonosyl methyl ester](n) + n H2O = [(1-&gt;4)-alpha-D-galacturonosyl](n) + n methanol + n H(+)</text>
        <dbReference type="Rhea" id="RHEA:22380"/>
        <dbReference type="Rhea" id="RHEA-COMP:14570"/>
        <dbReference type="Rhea" id="RHEA-COMP:14573"/>
        <dbReference type="ChEBI" id="CHEBI:15377"/>
        <dbReference type="ChEBI" id="CHEBI:15378"/>
        <dbReference type="ChEBI" id="CHEBI:17790"/>
        <dbReference type="ChEBI" id="CHEBI:140522"/>
        <dbReference type="ChEBI" id="CHEBI:140523"/>
        <dbReference type="EC" id="3.1.1.11"/>
    </reaction>
</comment>
<dbReference type="InterPro" id="IPR000070">
    <property type="entry name" value="Pectinesterase_cat"/>
</dbReference>
<dbReference type="InterPro" id="IPR011050">
    <property type="entry name" value="Pectin_lyase_fold/virulence"/>
</dbReference>